<evidence type="ECO:0000313" key="1">
    <source>
        <dbReference type="EMBL" id="ADR52002.1"/>
    </source>
</evidence>
<dbReference type="HOGENOM" id="CLU_2273910_0_0_5"/>
<sequence>MESWFSISGKTELLASVYLILEPNFMPAYLSALSGIPIEQGYIKPQKKEPQTLRWFISQYRKSAHWASLTLNSRKRLDLYFDQIIKKSGDFYYKKLTSKHIL</sequence>
<name>E4UCB2_LIBSC</name>
<reference key="2">
    <citation type="submission" date="2010-11" db="EMBL/GenBank/DDBJ databases">
        <authorList>
            <person name="Lin H."/>
            <person name="Doddapaneni H.V."/>
            <person name="Lou B."/>
            <person name="Civerolo E.L."/>
            <person name="Chen C."/>
            <person name="Duan Y."/>
            <person name="Zhou L."/>
            <person name="Glynn J."/>
        </authorList>
    </citation>
    <scope>NUCLEOTIDE SEQUENCE</scope>
    <source>
        <strain>CLso-ZC1</strain>
    </source>
</reference>
<dbReference type="Proteomes" id="UP000007038">
    <property type="component" value="Chromosome"/>
</dbReference>
<proteinExistence type="predicted"/>
<dbReference type="KEGG" id="lso:CKC_01255"/>
<dbReference type="AlphaFoldDB" id="E4UCB2"/>
<accession>E4UCB2</accession>
<dbReference type="EMBL" id="CP002371">
    <property type="protein sequence ID" value="ADR52002.1"/>
    <property type="molecule type" value="Genomic_DNA"/>
</dbReference>
<protein>
    <submittedName>
        <fullName evidence="1">Phage-related integrase/recombinase</fullName>
    </submittedName>
</protein>
<gene>
    <name evidence="1" type="ordered locus">CKC_01255</name>
</gene>
<evidence type="ECO:0000313" key="2">
    <source>
        <dbReference type="Proteomes" id="UP000007038"/>
    </source>
</evidence>
<reference evidence="2" key="1">
    <citation type="submission" date="2010-11" db="EMBL/GenBank/DDBJ databases">
        <title>Complete genome sequence of Candidatus Liberibacter solanacearum CLso-ZC1.</title>
        <authorList>
            <person name="Lin H."/>
            <person name="Doddapaneni H.V."/>
            <person name="Lou B."/>
            <person name="Civerolo E.L."/>
            <person name="Chen C."/>
            <person name="Duan Y."/>
            <person name="Zhou L."/>
            <person name="Glynn J."/>
        </authorList>
    </citation>
    <scope>NUCLEOTIDE SEQUENCE [LARGE SCALE GENOMIC DNA]</scope>
    <source>
        <strain evidence="2">CLso-ZC1</strain>
    </source>
</reference>
<reference evidence="1 2" key="3">
    <citation type="journal article" date="2011" name="PLoS ONE">
        <title>The Complete Genome Sequence of 'Candidatus Liberibacter solanacearum', the Bacterium Associated with Potato Zebra Chip Disease.</title>
        <authorList>
            <person name="Lin H."/>
            <person name="Lou B."/>
            <person name="Glynn J.M."/>
            <person name="Doddapaneni H."/>
            <person name="Civerolo E.L."/>
            <person name="Chen C."/>
            <person name="Duan Y."/>
            <person name="Zhou L."/>
            <person name="Vahling C.M."/>
        </authorList>
    </citation>
    <scope>NUCLEOTIDE SEQUENCE [LARGE SCALE GENOMIC DNA]</scope>
    <source>
        <strain evidence="1 2">CLso-ZC1</strain>
    </source>
</reference>
<organism evidence="1 2">
    <name type="scientific">Liberibacter solanacearum (strain CLso-ZC1)</name>
    <dbReference type="NCBI Taxonomy" id="658172"/>
    <lineage>
        <taxon>Bacteria</taxon>
        <taxon>Pseudomonadati</taxon>
        <taxon>Pseudomonadota</taxon>
        <taxon>Alphaproteobacteria</taxon>
        <taxon>Hyphomicrobiales</taxon>
        <taxon>Rhizobiaceae</taxon>
        <taxon>Liberibacter</taxon>
    </lineage>
</organism>